<dbReference type="EMBL" id="OA882135">
    <property type="protein sequence ID" value="CAD7273136.1"/>
    <property type="molecule type" value="Genomic_DNA"/>
</dbReference>
<evidence type="ECO:0000256" key="2">
    <source>
        <dbReference type="ARBA" id="ARBA00023242"/>
    </source>
</evidence>
<name>A0A7R9G9T6_9CRUS</name>
<feature type="compositionally biased region" description="Polar residues" evidence="4">
    <location>
        <begin position="475"/>
        <end position="484"/>
    </location>
</feature>
<evidence type="ECO:0000313" key="7">
    <source>
        <dbReference type="Proteomes" id="UP000678499"/>
    </source>
</evidence>
<keyword evidence="7" id="KW-1185">Reference proteome</keyword>
<feature type="region of interest" description="Disordered" evidence="4">
    <location>
        <begin position="430"/>
        <end position="459"/>
    </location>
</feature>
<evidence type="ECO:0000256" key="4">
    <source>
        <dbReference type="SAM" id="MobiDB-lite"/>
    </source>
</evidence>
<dbReference type="Gene3D" id="1.20.930.10">
    <property type="entry name" value="Conserved domain common to transcription factors TFIIS, elongin A, CRSP70"/>
    <property type="match status" value="1"/>
</dbReference>
<dbReference type="InterPro" id="IPR017923">
    <property type="entry name" value="TFIIS_N"/>
</dbReference>
<protein>
    <recommendedName>
        <fullName evidence="5">TFIIS N-terminal domain-containing protein</fullName>
    </recommendedName>
</protein>
<dbReference type="EMBL" id="CAJPEX010000098">
    <property type="protein sequence ID" value="CAG0913288.1"/>
    <property type="molecule type" value="Genomic_DNA"/>
</dbReference>
<gene>
    <name evidence="6" type="ORF">NMOB1V02_LOCUS1039</name>
</gene>
<evidence type="ECO:0000259" key="5">
    <source>
        <dbReference type="PROSITE" id="PS51319"/>
    </source>
</evidence>
<dbReference type="PROSITE" id="PS51319">
    <property type="entry name" value="TFIIS_N"/>
    <property type="match status" value="1"/>
</dbReference>
<accession>A0A7R9G9T6</accession>
<evidence type="ECO:0000256" key="1">
    <source>
        <dbReference type="ARBA" id="ARBA00004123"/>
    </source>
</evidence>
<feature type="domain" description="TFIIS N-terminal" evidence="5">
    <location>
        <begin position="9"/>
        <end position="84"/>
    </location>
</feature>
<dbReference type="Proteomes" id="UP000678499">
    <property type="component" value="Unassembled WGS sequence"/>
</dbReference>
<feature type="region of interest" description="Disordered" evidence="4">
    <location>
        <begin position="475"/>
        <end position="527"/>
    </location>
</feature>
<feature type="compositionally biased region" description="Acidic residues" evidence="4">
    <location>
        <begin position="97"/>
        <end position="111"/>
    </location>
</feature>
<feature type="region of interest" description="Disordered" evidence="4">
    <location>
        <begin position="82"/>
        <end position="258"/>
    </location>
</feature>
<feature type="compositionally biased region" description="Basic and acidic residues" evidence="4">
    <location>
        <begin position="127"/>
        <end position="139"/>
    </location>
</feature>
<evidence type="ECO:0000313" key="6">
    <source>
        <dbReference type="EMBL" id="CAD7273136.1"/>
    </source>
</evidence>
<dbReference type="SUPFAM" id="SSF47676">
    <property type="entry name" value="Conserved domain common to transcription factors TFIIS, elongin A, CRSP70"/>
    <property type="match status" value="1"/>
</dbReference>
<dbReference type="OrthoDB" id="21513at2759"/>
<dbReference type="PANTHER" id="PTHR15141:SF76">
    <property type="entry name" value="TRANSCRIPTION ELONGATION FACTOR B POLYPEPTIDE 3"/>
    <property type="match status" value="1"/>
</dbReference>
<dbReference type="AlphaFoldDB" id="A0A7R9G9T6"/>
<dbReference type="Pfam" id="PF06881">
    <property type="entry name" value="Elongin_A"/>
    <property type="match status" value="1"/>
</dbReference>
<comment type="subcellular location">
    <subcellularLocation>
        <location evidence="1 3">Nucleus</location>
    </subcellularLocation>
</comment>
<dbReference type="Pfam" id="PF08711">
    <property type="entry name" value="Med26"/>
    <property type="match status" value="1"/>
</dbReference>
<dbReference type="GO" id="GO:0070449">
    <property type="term" value="C:elongin complex"/>
    <property type="evidence" value="ECO:0007669"/>
    <property type="project" value="InterPro"/>
</dbReference>
<dbReference type="Gene3D" id="6.10.250.3180">
    <property type="match status" value="1"/>
</dbReference>
<dbReference type="InterPro" id="IPR003617">
    <property type="entry name" value="TFIIS/CRSP70_N_sub"/>
</dbReference>
<evidence type="ECO:0000256" key="3">
    <source>
        <dbReference type="PROSITE-ProRule" id="PRU00649"/>
    </source>
</evidence>
<feature type="compositionally biased region" description="Low complexity" evidence="4">
    <location>
        <begin position="437"/>
        <end position="459"/>
    </location>
</feature>
<proteinExistence type="predicted"/>
<dbReference type="InterPro" id="IPR035441">
    <property type="entry name" value="TFIIS/LEDGF_dom_sf"/>
</dbReference>
<reference evidence="6" key="1">
    <citation type="submission" date="2020-11" db="EMBL/GenBank/DDBJ databases">
        <authorList>
            <person name="Tran Van P."/>
        </authorList>
    </citation>
    <scope>NUCLEOTIDE SEQUENCE</scope>
</reference>
<dbReference type="PANTHER" id="PTHR15141">
    <property type="entry name" value="TRANSCRIPTION ELONGATION FACTOR B POLYPEPTIDE 3"/>
    <property type="match status" value="1"/>
</dbReference>
<dbReference type="InterPro" id="IPR051870">
    <property type="entry name" value="Elongin-A_domain"/>
</dbReference>
<sequence length="527" mass="59171">MEDYAENIETVKTYKHKLEKYSLLRENEKVTSYLRKLKNFPVTLEILQETGVGKTVNNLRKYGGHIGDKARDLVNKWKALVLVDEDEPRPSPQRPNEEEEEDDDEDEDDAEPNMQIDESAPDLEPQPEPREPDPEPEPEKPEEEPIPSPAKSEPEPDVDPPSHEEKPKKRKKKSKDKDKESKKSKKKRRLEDEKPVVEKKLVDCDLFSGNIPDPKPSKLKLPDNLLLPEISPNYVPQRAPPPPDTPSVSQTNGIKRPDKPLASHLAEMSEHEALNWAMSAKTKKTKVYSGIAKGNSGVVPKLEALCLKVLGDHVNSLHKLPTIYVMPYLLIKPILFKCNPDQLLHLEDLNPHWIEDTDEQWELLAKREFKSETKENYESWREMYMRCKDERDIKLRRLTASISRNVKTDKSSLKKTKLAYVDVPTKPAQRKVKLGESSLSTLKSSSSTLSSSSSSSSSSKVDMASAANRANILSTAVGPNSGTNVAVPAVGRASNGGGSSRAPAAPKKPKPAPLMVKSLKLMKNRYR</sequence>
<keyword evidence="2 3" id="KW-0539">Nucleus</keyword>
<organism evidence="6">
    <name type="scientific">Notodromas monacha</name>
    <dbReference type="NCBI Taxonomy" id="399045"/>
    <lineage>
        <taxon>Eukaryota</taxon>
        <taxon>Metazoa</taxon>
        <taxon>Ecdysozoa</taxon>
        <taxon>Arthropoda</taxon>
        <taxon>Crustacea</taxon>
        <taxon>Oligostraca</taxon>
        <taxon>Ostracoda</taxon>
        <taxon>Podocopa</taxon>
        <taxon>Podocopida</taxon>
        <taxon>Cypridocopina</taxon>
        <taxon>Cypridoidea</taxon>
        <taxon>Cyprididae</taxon>
        <taxon>Notodromas</taxon>
    </lineage>
</organism>
<dbReference type="InterPro" id="IPR010684">
    <property type="entry name" value="RNA_pol_II_trans_fac_SIII_A"/>
</dbReference>
<dbReference type="SMART" id="SM00509">
    <property type="entry name" value="TFS2N"/>
    <property type="match status" value="1"/>
</dbReference>
<feature type="compositionally biased region" description="Basic and acidic residues" evidence="4">
    <location>
        <begin position="189"/>
        <end position="203"/>
    </location>
</feature>
<dbReference type="GO" id="GO:0006368">
    <property type="term" value="P:transcription elongation by RNA polymerase II"/>
    <property type="evidence" value="ECO:0007669"/>
    <property type="project" value="InterPro"/>
</dbReference>
<dbReference type="CDD" id="cd00183">
    <property type="entry name" value="TFIIS_I"/>
    <property type="match status" value="1"/>
</dbReference>